<evidence type="ECO:0000313" key="5">
    <source>
        <dbReference type="EMBL" id="CCA76126.1"/>
    </source>
</evidence>
<feature type="region of interest" description="Disordered" evidence="3">
    <location>
        <begin position="1"/>
        <end position="20"/>
    </location>
</feature>
<dbReference type="AlphaFoldDB" id="G4TXT3"/>
<keyword evidence="4" id="KW-1133">Transmembrane helix</keyword>
<dbReference type="InParanoid" id="G4TXT3"/>
<feature type="compositionally biased region" description="Basic and acidic residues" evidence="3">
    <location>
        <begin position="39"/>
        <end position="54"/>
    </location>
</feature>
<name>G4TXT3_SERID</name>
<protein>
    <submittedName>
        <fullName evidence="5">Related to monocarboxylate transporter 2</fullName>
    </submittedName>
</protein>
<comment type="subcellular location">
    <subcellularLocation>
        <location evidence="1">Membrane</location>
        <topology evidence="1">Multi-pass membrane protein</topology>
    </subcellularLocation>
</comment>
<feature type="region of interest" description="Disordered" evidence="3">
    <location>
        <begin position="33"/>
        <end position="55"/>
    </location>
</feature>
<dbReference type="EMBL" id="CAFZ01000616">
    <property type="protein sequence ID" value="CCA76126.1"/>
    <property type="molecule type" value="Genomic_DNA"/>
</dbReference>
<feature type="transmembrane region" description="Helical" evidence="4">
    <location>
        <begin position="67"/>
        <end position="92"/>
    </location>
</feature>
<feature type="transmembrane region" description="Helical" evidence="4">
    <location>
        <begin position="142"/>
        <end position="160"/>
    </location>
</feature>
<dbReference type="Gene3D" id="1.20.1250.20">
    <property type="entry name" value="MFS general substrate transporter like domains"/>
    <property type="match status" value="1"/>
</dbReference>
<comment type="caution">
    <text evidence="5">The sequence shown here is derived from an EMBL/GenBank/DDBJ whole genome shotgun (WGS) entry which is preliminary data.</text>
</comment>
<feature type="transmembrane region" description="Helical" evidence="4">
    <location>
        <begin position="278"/>
        <end position="299"/>
    </location>
</feature>
<comment type="similarity">
    <text evidence="2">Belongs to the major facilitator superfamily. Monocarboxylate porter (TC 2.A.1.13) family.</text>
</comment>
<dbReference type="PANTHER" id="PTHR11360">
    <property type="entry name" value="MONOCARBOXYLATE TRANSPORTER"/>
    <property type="match status" value="1"/>
</dbReference>
<evidence type="ECO:0000256" key="3">
    <source>
        <dbReference type="SAM" id="MobiDB-lite"/>
    </source>
</evidence>
<dbReference type="GO" id="GO:0016020">
    <property type="term" value="C:membrane"/>
    <property type="evidence" value="ECO:0007669"/>
    <property type="project" value="UniProtKB-SubCell"/>
</dbReference>
<keyword evidence="4" id="KW-0812">Transmembrane</keyword>
<feature type="compositionally biased region" description="Basic and acidic residues" evidence="3">
    <location>
        <begin position="7"/>
        <end position="20"/>
    </location>
</feature>
<feature type="transmembrane region" description="Helical" evidence="4">
    <location>
        <begin position="113"/>
        <end position="136"/>
    </location>
</feature>
<evidence type="ECO:0000313" key="6">
    <source>
        <dbReference type="Proteomes" id="UP000007148"/>
    </source>
</evidence>
<evidence type="ECO:0000256" key="2">
    <source>
        <dbReference type="ARBA" id="ARBA00006727"/>
    </source>
</evidence>
<dbReference type="SUPFAM" id="SSF103473">
    <property type="entry name" value="MFS general substrate transporter"/>
    <property type="match status" value="1"/>
</dbReference>
<feature type="transmembrane region" description="Helical" evidence="4">
    <location>
        <begin position="203"/>
        <end position="220"/>
    </location>
</feature>
<organism evidence="5 6">
    <name type="scientific">Serendipita indica (strain DSM 11827)</name>
    <name type="common">Root endophyte fungus</name>
    <name type="synonym">Piriformospora indica</name>
    <dbReference type="NCBI Taxonomy" id="1109443"/>
    <lineage>
        <taxon>Eukaryota</taxon>
        <taxon>Fungi</taxon>
        <taxon>Dikarya</taxon>
        <taxon>Basidiomycota</taxon>
        <taxon>Agaricomycotina</taxon>
        <taxon>Agaricomycetes</taxon>
        <taxon>Sebacinales</taxon>
        <taxon>Serendipitaceae</taxon>
        <taxon>Serendipita</taxon>
    </lineage>
</organism>
<dbReference type="HOGENOM" id="CLU_860838_0_0_1"/>
<dbReference type="InterPro" id="IPR036259">
    <property type="entry name" value="MFS_trans_sf"/>
</dbReference>
<keyword evidence="4" id="KW-0472">Membrane</keyword>
<dbReference type="eggNOG" id="KOG2504">
    <property type="taxonomic scope" value="Eukaryota"/>
</dbReference>
<dbReference type="Pfam" id="PF07690">
    <property type="entry name" value="MFS_1"/>
    <property type="match status" value="1"/>
</dbReference>
<gene>
    <name evidence="5" type="ORF">PIIN_10126</name>
</gene>
<dbReference type="Proteomes" id="UP000007148">
    <property type="component" value="Unassembled WGS sequence"/>
</dbReference>
<sequence length="323" mass="35164">MSFVHLTEPKRVKPAEHSHEGEAIQLATTRQLASGVGPDRGDEAISTRPEDSQHVTELPPVDHGFGAWSFLVACFFAETIVWGFPSAFGVFLDAYLRDPRFANQRNAHSLLPLTGNLTSGIMFCAGPFAHAVMYRYPQWRQHAMYLGAAICFTSLFAASFTTDIRYVVFYQGVLYALGGVLLYNPCLSYTSEWFVVRRGFANGVIYAGTAVGGLILPLILPSVIERQGAAKALRMLAIVVGAFLLPALPFLKGRLPPARVQGPSTRSVSGRLFRNPGFHVALGMNTFQGFGYFVPLVWLPTFATEMKLSATNASIALAVLNGA</sequence>
<accession>G4TXT3</accession>
<dbReference type="OrthoDB" id="2213137at2759"/>
<dbReference type="GO" id="GO:0022857">
    <property type="term" value="F:transmembrane transporter activity"/>
    <property type="evidence" value="ECO:0007669"/>
    <property type="project" value="InterPro"/>
</dbReference>
<evidence type="ECO:0000256" key="1">
    <source>
        <dbReference type="ARBA" id="ARBA00004141"/>
    </source>
</evidence>
<reference evidence="5 6" key="1">
    <citation type="journal article" date="2011" name="PLoS Pathog.">
        <title>Endophytic Life Strategies Decoded by Genome and Transcriptome Analyses of the Mutualistic Root Symbiont Piriformospora indica.</title>
        <authorList>
            <person name="Zuccaro A."/>
            <person name="Lahrmann U."/>
            <person name="Guldener U."/>
            <person name="Langen G."/>
            <person name="Pfiffi S."/>
            <person name="Biedenkopf D."/>
            <person name="Wong P."/>
            <person name="Samans B."/>
            <person name="Grimm C."/>
            <person name="Basiewicz M."/>
            <person name="Murat C."/>
            <person name="Martin F."/>
            <person name="Kogel K.H."/>
        </authorList>
    </citation>
    <scope>NUCLEOTIDE SEQUENCE [LARGE SCALE GENOMIC DNA]</scope>
    <source>
        <strain evidence="5 6">DSM 11827</strain>
    </source>
</reference>
<evidence type="ECO:0000256" key="4">
    <source>
        <dbReference type="SAM" id="Phobius"/>
    </source>
</evidence>
<keyword evidence="6" id="KW-1185">Reference proteome</keyword>
<proteinExistence type="inferred from homology"/>
<dbReference type="PANTHER" id="PTHR11360:SF287">
    <property type="entry name" value="MFS MONOCARBOXYLATE TRANSPORTER"/>
    <property type="match status" value="1"/>
</dbReference>
<dbReference type="InterPro" id="IPR050327">
    <property type="entry name" value="Proton-linked_MCT"/>
</dbReference>
<dbReference type="InterPro" id="IPR011701">
    <property type="entry name" value="MFS"/>
</dbReference>
<feature type="transmembrane region" description="Helical" evidence="4">
    <location>
        <begin position="232"/>
        <end position="251"/>
    </location>
</feature>
<feature type="transmembrane region" description="Helical" evidence="4">
    <location>
        <begin position="167"/>
        <end position="183"/>
    </location>
</feature>